<dbReference type="FunFam" id="3.30.70.3490:FF:000001">
    <property type="entry name" value="Oxysterol-binding protein"/>
    <property type="match status" value="1"/>
</dbReference>
<keyword evidence="5" id="KW-0446">Lipid-binding</keyword>
<comment type="similarity">
    <text evidence="1 8">Belongs to the OSBP family.</text>
</comment>
<proteinExistence type="inferred from homology"/>
<dbReference type="InterPro" id="IPR037239">
    <property type="entry name" value="OSBP_sf"/>
</dbReference>
<dbReference type="PANTHER" id="PTHR10972:SF200">
    <property type="entry name" value="OXYSTEROL-BINDING PROTEIN-RELATED PROTEIN 9"/>
    <property type="match status" value="1"/>
</dbReference>
<dbReference type="GO" id="GO:0006869">
    <property type="term" value="P:lipid transport"/>
    <property type="evidence" value="ECO:0007669"/>
    <property type="project" value="UniProtKB-KW"/>
</dbReference>
<evidence type="ECO:0000256" key="2">
    <source>
        <dbReference type="ARBA" id="ARBA00022448"/>
    </source>
</evidence>
<reference evidence="12 13" key="1">
    <citation type="journal article" date="2018" name="Nat. Ecol. Evol.">
        <title>Genomic signatures of mitonuclear coevolution across populations of Tigriopus californicus.</title>
        <authorList>
            <person name="Barreto F.S."/>
            <person name="Watson E.T."/>
            <person name="Lima T.G."/>
            <person name="Willett C.S."/>
            <person name="Edmands S."/>
            <person name="Li W."/>
            <person name="Burton R.S."/>
        </authorList>
    </citation>
    <scope>NUCLEOTIDE SEQUENCE [LARGE SCALE GENOMIC DNA]</scope>
    <source>
        <strain evidence="12 13">San Diego</strain>
    </source>
</reference>
<dbReference type="Pfam" id="PF01237">
    <property type="entry name" value="Oxysterol_BP"/>
    <property type="match status" value="1"/>
</dbReference>
<evidence type="ECO:0000256" key="5">
    <source>
        <dbReference type="ARBA" id="ARBA00023121"/>
    </source>
</evidence>
<evidence type="ECO:0000256" key="7">
    <source>
        <dbReference type="ARBA" id="ARBA00055284"/>
    </source>
</evidence>
<dbReference type="InterPro" id="IPR018494">
    <property type="entry name" value="Oxysterol-bd_CS"/>
</dbReference>
<dbReference type="SUPFAM" id="SSF50729">
    <property type="entry name" value="PH domain-like"/>
    <property type="match status" value="1"/>
</dbReference>
<keyword evidence="4 9" id="KW-0445">Lipid transport</keyword>
<comment type="function">
    <text evidence="7">Interacts with OSBPL11 to function as lipid transfer proteins. Together they form a heterodimer that localizes at the ER-trans-Golgi membrane contact sites, and exchanges phosphatidylserine (1,2-diacyl-sn-glycero-3-phospho-L-serine, PS) for phosphatidylinositol-4-phosphate (1,2-diacyl-sn-glycero-3-phospho-(1D-myo-inositol 4-phosphate), PI(4)P) between the two organelles, a step that is critical for sphingomyelin synthesis in the Golgi complex.</text>
</comment>
<evidence type="ECO:0000259" key="11">
    <source>
        <dbReference type="PROSITE" id="PS50003"/>
    </source>
</evidence>
<accession>A0A553PAF6</accession>
<dbReference type="InterPro" id="IPR001849">
    <property type="entry name" value="PH_domain"/>
</dbReference>
<evidence type="ECO:0000313" key="13">
    <source>
        <dbReference type="Proteomes" id="UP000318571"/>
    </source>
</evidence>
<name>A0A553PAF6_TIGCA</name>
<dbReference type="InterPro" id="IPR000648">
    <property type="entry name" value="Oxysterol-bd"/>
</dbReference>
<dbReference type="CDD" id="cd13290">
    <property type="entry name" value="PH_ORP9"/>
    <property type="match status" value="1"/>
</dbReference>
<keyword evidence="3" id="KW-0597">Phosphoprotein</keyword>
<dbReference type="GO" id="GO:0005794">
    <property type="term" value="C:Golgi apparatus"/>
    <property type="evidence" value="ECO:0007669"/>
    <property type="project" value="TreeGrafter"/>
</dbReference>
<evidence type="ECO:0000256" key="6">
    <source>
        <dbReference type="ARBA" id="ARBA00050284"/>
    </source>
</evidence>
<dbReference type="AlphaFoldDB" id="A0A553PAF6"/>
<dbReference type="PROSITE" id="PS50003">
    <property type="entry name" value="PH_DOMAIN"/>
    <property type="match status" value="1"/>
</dbReference>
<keyword evidence="13" id="KW-1185">Reference proteome</keyword>
<dbReference type="Gene3D" id="1.10.287.2720">
    <property type="match status" value="1"/>
</dbReference>
<dbReference type="Gene3D" id="2.30.29.30">
    <property type="entry name" value="Pleckstrin-homology domain (PH domain)/Phosphotyrosine-binding domain (PTB)"/>
    <property type="match status" value="1"/>
</dbReference>
<feature type="compositionally biased region" description="Polar residues" evidence="10">
    <location>
        <begin position="267"/>
        <end position="280"/>
    </location>
</feature>
<dbReference type="Gene3D" id="3.30.70.3490">
    <property type="match status" value="1"/>
</dbReference>
<dbReference type="EMBL" id="VCGU01000005">
    <property type="protein sequence ID" value="TRY74648.1"/>
    <property type="molecule type" value="Genomic_DNA"/>
</dbReference>
<comment type="caution">
    <text evidence="12">The sequence shown here is derived from an EMBL/GenBank/DDBJ whole genome shotgun (WGS) entry which is preliminary data.</text>
</comment>
<dbReference type="OMA" id="CTIEQKQ"/>
<evidence type="ECO:0000256" key="4">
    <source>
        <dbReference type="ARBA" id="ARBA00023055"/>
    </source>
</evidence>
<dbReference type="SUPFAM" id="SSF144000">
    <property type="entry name" value="Oxysterol-binding protein-like"/>
    <property type="match status" value="1"/>
</dbReference>
<sequence>MEEGILSKWTNVMKGWQFRWFVLDQVQGLFSYSTSREKMQRGVRRGCVRLQGAVLGIDNEDDTTFTITVDGKTFHFQATNSVERQRWIQALEDTIKRHSQSHFKSYRMVSKSEISLAAFEKRLGETDSYLQLLLKEIDQLQSKHDAAEDATIRSKYEDILVKAREMAEITKHAIVLLQIAKNASLPETALSGSPKTITGSEVFPSGPLISSKTSDVACSNHKSGMVVDGKEDDSTNTAPDATDDVEIGSECLEPALKPRKSQHSKPSELTNAIPATSYSSSEDEDEDFFDAEDEQFKDCEAQMGLARGGTEAKLEPFGAPLARSPSLELKDVIDYDALYDEDDSLKEDVDMKSHGSVITHLLSQVRIGMDLTKIVLPTFILERRSLLEMYSDFFAHPDLFTEIADGTSPADRMIRVLKWYLSSFHAGRKSSVAKKPYNPILGETFRCFWNLHETERGDKVKTGPLPWVGQNDLSFVAEQVSHHPPISAFYAEHPKKRITVNAHIYTKSSFLGMSVAVHNVGQGKLTLLDHKEEYICTFPSGYGRSILTVPWIELGGKVSLICPATGYSANIEFKCKQFFSSDVNKIVAEVLPPNSKKSILRVEGEWNGAMIAKWPSGKNEVFINVARLPIFKKRCKKVMEQGDYESRRLWRAVTYGLKVNDIDAATAAKYELEQRQREEAAERKASGSSWETKLFQPIGENWVFTNPLEKREPTKQ</sequence>
<comment type="catalytic activity">
    <reaction evidence="6">
        <text>a 1,2-diacyl-sn-glycero-3-phospho-(1D-myo-inositol 4-phosphate)(out) + a 1,2-diacyl-sn-glycero-3-phospho-L-serine(in) = a 1,2-diacyl-sn-glycero-3-phospho-(1D-myo-inositol 4-phosphate)(in) + a 1,2-diacyl-sn-glycero-3-phospho-L-serine(out)</text>
        <dbReference type="Rhea" id="RHEA:81667"/>
        <dbReference type="ChEBI" id="CHEBI:57262"/>
        <dbReference type="ChEBI" id="CHEBI:58178"/>
    </reaction>
</comment>
<evidence type="ECO:0000256" key="3">
    <source>
        <dbReference type="ARBA" id="ARBA00022553"/>
    </source>
</evidence>
<evidence type="ECO:0000256" key="8">
    <source>
        <dbReference type="RuleBase" id="RU003844"/>
    </source>
</evidence>
<dbReference type="Pfam" id="PF00169">
    <property type="entry name" value="PH"/>
    <property type="match status" value="1"/>
</dbReference>
<evidence type="ECO:0000256" key="10">
    <source>
        <dbReference type="SAM" id="MobiDB-lite"/>
    </source>
</evidence>
<dbReference type="PANTHER" id="PTHR10972">
    <property type="entry name" value="OXYSTEROL-BINDING PROTEIN-RELATED"/>
    <property type="match status" value="1"/>
</dbReference>
<feature type="domain" description="PH" evidence="11">
    <location>
        <begin position="1"/>
        <end position="96"/>
    </location>
</feature>
<dbReference type="Proteomes" id="UP000318571">
    <property type="component" value="Chromosome 2"/>
</dbReference>
<feature type="region of interest" description="Disordered" evidence="10">
    <location>
        <begin position="222"/>
        <end position="287"/>
    </location>
</feature>
<dbReference type="GO" id="GO:0005829">
    <property type="term" value="C:cytosol"/>
    <property type="evidence" value="ECO:0007669"/>
    <property type="project" value="TreeGrafter"/>
</dbReference>
<evidence type="ECO:0000256" key="9">
    <source>
        <dbReference type="RuleBase" id="RU003845"/>
    </source>
</evidence>
<evidence type="ECO:0000256" key="1">
    <source>
        <dbReference type="ARBA" id="ARBA00008842"/>
    </source>
</evidence>
<dbReference type="Gene3D" id="2.40.160.120">
    <property type="match status" value="1"/>
</dbReference>
<dbReference type="PROSITE" id="PS01013">
    <property type="entry name" value="OSBP"/>
    <property type="match status" value="1"/>
</dbReference>
<dbReference type="FunFam" id="1.10.287.2720:FF:000001">
    <property type="entry name" value="Oxysterol-binding OBPalpha"/>
    <property type="match status" value="1"/>
</dbReference>
<evidence type="ECO:0000313" key="12">
    <source>
        <dbReference type="EMBL" id="TRY74648.1"/>
    </source>
</evidence>
<gene>
    <name evidence="12" type="ORF">TCAL_01622</name>
</gene>
<dbReference type="STRING" id="6832.A0A553PAF6"/>
<dbReference type="GO" id="GO:0016020">
    <property type="term" value="C:membrane"/>
    <property type="evidence" value="ECO:0007669"/>
    <property type="project" value="TreeGrafter"/>
</dbReference>
<dbReference type="FunFam" id="2.40.160.120:FF:000002">
    <property type="entry name" value="Oxysterol-binding protein"/>
    <property type="match status" value="1"/>
</dbReference>
<keyword evidence="2 9" id="KW-0813">Transport</keyword>
<dbReference type="InterPro" id="IPR011993">
    <property type="entry name" value="PH-like_dom_sf"/>
</dbReference>
<dbReference type="FunFam" id="2.30.29.30:FF:000089">
    <property type="entry name" value="Oxysterol-binding protein"/>
    <property type="match status" value="1"/>
</dbReference>
<dbReference type="GO" id="GO:0032934">
    <property type="term" value="F:sterol binding"/>
    <property type="evidence" value="ECO:0007669"/>
    <property type="project" value="TreeGrafter"/>
</dbReference>
<dbReference type="SMART" id="SM00233">
    <property type="entry name" value="PH"/>
    <property type="match status" value="1"/>
</dbReference>
<protein>
    <recommendedName>
        <fullName evidence="9">Oxysterol-binding protein</fullName>
    </recommendedName>
</protein>
<dbReference type="OrthoDB" id="14833at2759"/>
<organism evidence="12 13">
    <name type="scientific">Tigriopus californicus</name>
    <name type="common">Marine copepod</name>
    <dbReference type="NCBI Taxonomy" id="6832"/>
    <lineage>
        <taxon>Eukaryota</taxon>
        <taxon>Metazoa</taxon>
        <taxon>Ecdysozoa</taxon>
        <taxon>Arthropoda</taxon>
        <taxon>Crustacea</taxon>
        <taxon>Multicrustacea</taxon>
        <taxon>Hexanauplia</taxon>
        <taxon>Copepoda</taxon>
        <taxon>Harpacticoida</taxon>
        <taxon>Harpacticidae</taxon>
        <taxon>Tigriopus</taxon>
    </lineage>
</organism>